<dbReference type="Gene3D" id="1.25.40.10">
    <property type="entry name" value="Tetratricopeptide repeat domain"/>
    <property type="match status" value="1"/>
</dbReference>
<evidence type="ECO:0000313" key="3">
    <source>
        <dbReference type="WBParaSite" id="PSAMB.scaffold1404size31934.g12901.t1"/>
    </source>
</evidence>
<dbReference type="SMART" id="SM00028">
    <property type="entry name" value="TPR"/>
    <property type="match status" value="3"/>
</dbReference>
<feature type="region of interest" description="Disordered" evidence="1">
    <location>
        <begin position="505"/>
        <end position="563"/>
    </location>
</feature>
<dbReference type="WBParaSite" id="PSAMB.scaffold1404size31934.g12901.t1">
    <property type="protein sequence ID" value="PSAMB.scaffold1404size31934.g12901.t1"/>
    <property type="gene ID" value="PSAMB.scaffold1404size31934.g12901"/>
</dbReference>
<dbReference type="PANTHER" id="PTHR23184">
    <property type="entry name" value="TETRATRICOPEPTIDE REPEAT PROTEIN 14"/>
    <property type="match status" value="1"/>
</dbReference>
<dbReference type="InterPro" id="IPR019734">
    <property type="entry name" value="TPR_rpt"/>
</dbReference>
<keyword evidence="2" id="KW-1185">Reference proteome</keyword>
<dbReference type="SUPFAM" id="SSF48452">
    <property type="entry name" value="TPR-like"/>
    <property type="match status" value="1"/>
</dbReference>
<proteinExistence type="predicted"/>
<dbReference type="AlphaFoldDB" id="A0A914V014"/>
<feature type="compositionally biased region" description="Basic and acidic residues" evidence="1">
    <location>
        <begin position="538"/>
        <end position="548"/>
    </location>
</feature>
<protein>
    <submittedName>
        <fullName evidence="3">Uncharacterized protein</fullName>
    </submittedName>
</protein>
<name>A0A914V014_9BILA</name>
<sequence length="798" mass="89118">MSNSRRLSTSHHYNDGGGSVGKDKDLDIKCRQFFVAKLGQLMAATSSISSSAPLPDIDYTPGPSDIPTFEAFLDKVPASLEESKFFQDIRAGNTLFVEVRSIDSTGLIVKPLCVDRGPRRDLESLNLDIFVPMILLVAEFQSIYSRKQLLRAYVFAVSPENRTMNLRVEESDDFSCDQKLGPITEDAMPDYFRAGRDVKETDMDSCLRHSRSFRNPTAEDQLCAQLGLFNKFTCDSGHRYVSFLESINRTSFAPEEFATPMRKVQNNKLAMKSVVKGVERFRAGKNGEAMQHLNKALQVEAENVEALVARGALYANSESFVLAVQDLELALKIKDSHANGRKYLIETLMAQGRAFESTTEGKPRRNMRKAARCYERVLELDPKHEDARARWRRAHGEKCLSTSTSSSRSPVAEAPSHGRGRKRRRPSSSSSASDRSVIELSDEERPKSSKSLETPSTIDDDLRAQLVDYFVKHNPGTTVAEAGKKLADPALLERLKVYYEMYHKGSGDSAGRRLSEGDARKAAPDKPVADSDVVIVHSADRPAIERRPVRPQHQPQHQPHPSTLTRLARSILYERQIVPRIVPSILEEAGELDLQQLSLNDLDESIASPKLTDSQRFTKEFMKIRESLRDVFRSCNRNHVDELVLIIGPPYVPREIYRLPIKLDQCQSDGDGSCGENCGPLAMRELRKVSTAMFTQPPSANFEKLPKSAASRKVSVYVRAKQGARMPDSFEEDDSFGLPNAELAAKRKVGIATVRLQHGGICRLHDQCVPLNDDNETADDEAAPAWFSHSTCLLGFTD</sequence>
<reference evidence="3" key="1">
    <citation type="submission" date="2022-11" db="UniProtKB">
        <authorList>
            <consortium name="WormBaseParasite"/>
        </authorList>
    </citation>
    <scope>IDENTIFICATION</scope>
</reference>
<feature type="region of interest" description="Disordered" evidence="1">
    <location>
        <begin position="385"/>
        <end position="457"/>
    </location>
</feature>
<organism evidence="2 3">
    <name type="scientific">Plectus sambesii</name>
    <dbReference type="NCBI Taxonomy" id="2011161"/>
    <lineage>
        <taxon>Eukaryota</taxon>
        <taxon>Metazoa</taxon>
        <taxon>Ecdysozoa</taxon>
        <taxon>Nematoda</taxon>
        <taxon>Chromadorea</taxon>
        <taxon>Plectida</taxon>
        <taxon>Plectina</taxon>
        <taxon>Plectoidea</taxon>
        <taxon>Plectidae</taxon>
        <taxon>Plectus</taxon>
    </lineage>
</organism>
<feature type="compositionally biased region" description="Low complexity" evidence="1">
    <location>
        <begin position="551"/>
        <end position="561"/>
    </location>
</feature>
<dbReference type="InterPro" id="IPR011990">
    <property type="entry name" value="TPR-like_helical_dom_sf"/>
</dbReference>
<feature type="compositionally biased region" description="Basic and acidic residues" evidence="1">
    <location>
        <begin position="505"/>
        <end position="529"/>
    </location>
</feature>
<dbReference type="InterPro" id="IPR039190">
    <property type="entry name" value="TTC14"/>
</dbReference>
<dbReference type="PANTHER" id="PTHR23184:SF9">
    <property type="entry name" value="TETRATRICOPEPTIDE REPEAT PROTEIN 14"/>
    <property type="match status" value="1"/>
</dbReference>
<accession>A0A914V014</accession>
<dbReference type="InterPro" id="IPR053729">
    <property type="entry name" value="MAD2L1BP_domain_sf"/>
</dbReference>
<evidence type="ECO:0000313" key="2">
    <source>
        <dbReference type="Proteomes" id="UP000887566"/>
    </source>
</evidence>
<feature type="compositionally biased region" description="Basic and acidic residues" evidence="1">
    <location>
        <begin position="385"/>
        <end position="398"/>
    </location>
</feature>
<dbReference type="Gene3D" id="3.30.900.20">
    <property type="match status" value="1"/>
</dbReference>
<dbReference type="Proteomes" id="UP000887566">
    <property type="component" value="Unplaced"/>
</dbReference>
<evidence type="ECO:0000256" key="1">
    <source>
        <dbReference type="SAM" id="MobiDB-lite"/>
    </source>
</evidence>